<keyword evidence="2 4" id="KW-0238">DNA-binding</keyword>
<dbReference type="InterPro" id="IPR009057">
    <property type="entry name" value="Homeodomain-like_sf"/>
</dbReference>
<dbReference type="InterPro" id="IPR001647">
    <property type="entry name" value="HTH_TetR"/>
</dbReference>
<dbReference type="PANTHER" id="PTHR47506:SF1">
    <property type="entry name" value="HTH-TYPE TRANSCRIPTIONAL REGULATOR YJDC"/>
    <property type="match status" value="1"/>
</dbReference>
<dbReference type="Proteomes" id="UP000256269">
    <property type="component" value="Unassembled WGS sequence"/>
</dbReference>
<feature type="domain" description="HTH tetR-type" evidence="5">
    <location>
        <begin position="18"/>
        <end position="78"/>
    </location>
</feature>
<evidence type="ECO:0000259" key="5">
    <source>
        <dbReference type="PROSITE" id="PS50977"/>
    </source>
</evidence>
<evidence type="ECO:0000313" key="6">
    <source>
        <dbReference type="EMBL" id="REH55638.1"/>
    </source>
</evidence>
<dbReference type="SUPFAM" id="SSF48498">
    <property type="entry name" value="Tetracyclin repressor-like, C-terminal domain"/>
    <property type="match status" value="1"/>
</dbReference>
<evidence type="ECO:0000256" key="4">
    <source>
        <dbReference type="PROSITE-ProRule" id="PRU00335"/>
    </source>
</evidence>
<organism evidence="6 7">
    <name type="scientific">Kutzneria buriramensis</name>
    <dbReference type="NCBI Taxonomy" id="1045776"/>
    <lineage>
        <taxon>Bacteria</taxon>
        <taxon>Bacillati</taxon>
        <taxon>Actinomycetota</taxon>
        <taxon>Actinomycetes</taxon>
        <taxon>Pseudonocardiales</taxon>
        <taxon>Pseudonocardiaceae</taxon>
        <taxon>Kutzneria</taxon>
    </lineage>
</organism>
<gene>
    <name evidence="6" type="ORF">BCF44_101664</name>
</gene>
<feature type="DNA-binding region" description="H-T-H motif" evidence="4">
    <location>
        <begin position="41"/>
        <end position="60"/>
    </location>
</feature>
<evidence type="ECO:0000256" key="2">
    <source>
        <dbReference type="ARBA" id="ARBA00023125"/>
    </source>
</evidence>
<name>A0A3E0IA85_9PSEU</name>
<dbReference type="SUPFAM" id="SSF46689">
    <property type="entry name" value="Homeodomain-like"/>
    <property type="match status" value="1"/>
</dbReference>
<dbReference type="Gene3D" id="1.10.357.10">
    <property type="entry name" value="Tetracycline Repressor, domain 2"/>
    <property type="match status" value="1"/>
</dbReference>
<dbReference type="Pfam" id="PF00440">
    <property type="entry name" value="TetR_N"/>
    <property type="match status" value="1"/>
</dbReference>
<protein>
    <submittedName>
        <fullName evidence="6">AcrR family transcriptional regulator</fullName>
    </submittedName>
</protein>
<reference evidence="6 7" key="1">
    <citation type="submission" date="2018-08" db="EMBL/GenBank/DDBJ databases">
        <title>Genomic Encyclopedia of Archaeal and Bacterial Type Strains, Phase II (KMG-II): from individual species to whole genera.</title>
        <authorList>
            <person name="Goeker M."/>
        </authorList>
    </citation>
    <scope>NUCLEOTIDE SEQUENCE [LARGE SCALE GENOMIC DNA]</scope>
    <source>
        <strain evidence="6 7">DSM 45791</strain>
    </source>
</reference>
<dbReference type="RefSeq" id="WP_116172518.1">
    <property type="nucleotide sequence ID" value="NZ_CP144375.1"/>
</dbReference>
<dbReference type="GO" id="GO:0003677">
    <property type="term" value="F:DNA binding"/>
    <property type="evidence" value="ECO:0007669"/>
    <property type="project" value="UniProtKB-UniRule"/>
</dbReference>
<dbReference type="EMBL" id="QUNO01000001">
    <property type="protein sequence ID" value="REH55638.1"/>
    <property type="molecule type" value="Genomic_DNA"/>
</dbReference>
<keyword evidence="1" id="KW-0805">Transcription regulation</keyword>
<keyword evidence="7" id="KW-1185">Reference proteome</keyword>
<dbReference type="PANTHER" id="PTHR47506">
    <property type="entry name" value="TRANSCRIPTIONAL REGULATORY PROTEIN"/>
    <property type="match status" value="1"/>
</dbReference>
<dbReference type="PROSITE" id="PS50977">
    <property type="entry name" value="HTH_TETR_2"/>
    <property type="match status" value="1"/>
</dbReference>
<dbReference type="AlphaFoldDB" id="A0A3E0IA85"/>
<keyword evidence="3" id="KW-0804">Transcription</keyword>
<accession>A0A3E0IA85</accession>
<evidence type="ECO:0000313" key="7">
    <source>
        <dbReference type="Proteomes" id="UP000256269"/>
    </source>
</evidence>
<evidence type="ECO:0000256" key="1">
    <source>
        <dbReference type="ARBA" id="ARBA00023015"/>
    </source>
</evidence>
<comment type="caution">
    <text evidence="6">The sequence shown here is derived from an EMBL/GenBank/DDBJ whole genome shotgun (WGS) entry which is preliminary data.</text>
</comment>
<evidence type="ECO:0000256" key="3">
    <source>
        <dbReference type="ARBA" id="ARBA00023163"/>
    </source>
</evidence>
<dbReference type="InterPro" id="IPR036271">
    <property type="entry name" value="Tet_transcr_reg_TetR-rel_C_sf"/>
</dbReference>
<proteinExistence type="predicted"/>
<dbReference type="OrthoDB" id="4331447at2"/>
<sequence>MTRSGRTVRGLDAEQRRAQRRADLLEAALTLFGRKGFANVPIEEICQTAYVGTKSFYELFDSKEACYLALFEQLVADLSARMLAAFAEGNREDEALLETFARVLVVDPRVPRVVFAQSTAVSPAVERRRRENRRWGAGFVEEVWRQQGVIPAGADVRAIAIATVGGLFELVTEWLFEENEDVELLIGQLVAYGRVVRAGLTSIVDGVSSDG</sequence>